<name>A0A4Z2I595_9TELE</name>
<comment type="caution">
    <text evidence="1">The sequence shown here is derived from an EMBL/GenBank/DDBJ whole genome shotgun (WGS) entry which is preliminary data.</text>
</comment>
<accession>A0A4Z2I595</accession>
<evidence type="ECO:0000313" key="1">
    <source>
        <dbReference type="EMBL" id="TNN73138.1"/>
    </source>
</evidence>
<evidence type="ECO:0000313" key="2">
    <source>
        <dbReference type="Proteomes" id="UP000314294"/>
    </source>
</evidence>
<dbReference type="AlphaFoldDB" id="A0A4Z2I595"/>
<gene>
    <name evidence="1" type="ORF">EYF80_016624</name>
</gene>
<proteinExistence type="predicted"/>
<dbReference type="Proteomes" id="UP000314294">
    <property type="component" value="Unassembled WGS sequence"/>
</dbReference>
<dbReference type="EMBL" id="SRLO01000128">
    <property type="protein sequence ID" value="TNN73138.1"/>
    <property type="molecule type" value="Genomic_DNA"/>
</dbReference>
<organism evidence="1 2">
    <name type="scientific">Liparis tanakae</name>
    <name type="common">Tanaka's snailfish</name>
    <dbReference type="NCBI Taxonomy" id="230148"/>
    <lineage>
        <taxon>Eukaryota</taxon>
        <taxon>Metazoa</taxon>
        <taxon>Chordata</taxon>
        <taxon>Craniata</taxon>
        <taxon>Vertebrata</taxon>
        <taxon>Euteleostomi</taxon>
        <taxon>Actinopterygii</taxon>
        <taxon>Neopterygii</taxon>
        <taxon>Teleostei</taxon>
        <taxon>Neoteleostei</taxon>
        <taxon>Acanthomorphata</taxon>
        <taxon>Eupercaria</taxon>
        <taxon>Perciformes</taxon>
        <taxon>Cottioidei</taxon>
        <taxon>Cottales</taxon>
        <taxon>Liparidae</taxon>
        <taxon>Liparis</taxon>
    </lineage>
</organism>
<sequence length="66" mass="7395">MSPSYVDSLLCALSSVPLPSRYPLSLLAWGQALSDPITSHQGNLRFCSRQILWHVPLAMRLFLLII</sequence>
<reference evidence="1 2" key="1">
    <citation type="submission" date="2019-03" db="EMBL/GenBank/DDBJ databases">
        <title>First draft genome of Liparis tanakae, snailfish: a comprehensive survey of snailfish specific genes.</title>
        <authorList>
            <person name="Kim W."/>
            <person name="Song I."/>
            <person name="Jeong J.-H."/>
            <person name="Kim D."/>
            <person name="Kim S."/>
            <person name="Ryu S."/>
            <person name="Song J.Y."/>
            <person name="Lee S.K."/>
        </authorList>
    </citation>
    <scope>NUCLEOTIDE SEQUENCE [LARGE SCALE GENOMIC DNA]</scope>
    <source>
        <tissue evidence="1">Muscle</tissue>
    </source>
</reference>
<keyword evidence="2" id="KW-1185">Reference proteome</keyword>
<protein>
    <submittedName>
        <fullName evidence="1">Uncharacterized protein</fullName>
    </submittedName>
</protein>